<organism evidence="2 3">
    <name type="scientific">Blastococcus xanthinilyticus</name>
    <dbReference type="NCBI Taxonomy" id="1564164"/>
    <lineage>
        <taxon>Bacteria</taxon>
        <taxon>Bacillati</taxon>
        <taxon>Actinomycetota</taxon>
        <taxon>Actinomycetes</taxon>
        <taxon>Geodermatophilales</taxon>
        <taxon>Geodermatophilaceae</taxon>
        <taxon>Blastococcus</taxon>
    </lineage>
</organism>
<comment type="caution">
    <text evidence="2">The sequence shown here is derived from an EMBL/GenBank/DDBJ whole genome shotgun (WGS) entry which is preliminary data.</text>
</comment>
<dbReference type="EMBL" id="VNHW01000004">
    <property type="protein sequence ID" value="TYP88448.1"/>
    <property type="molecule type" value="Genomic_DNA"/>
</dbReference>
<keyword evidence="3" id="KW-1185">Reference proteome</keyword>
<name>A0A5S5CZK0_9ACTN</name>
<reference evidence="2 3" key="1">
    <citation type="submission" date="2019-07" db="EMBL/GenBank/DDBJ databases">
        <title>Genomic Encyclopedia of Archaeal and Bacterial Type Strains, Phase II (KMG-II): from individual species to whole genera.</title>
        <authorList>
            <person name="Goeker M."/>
        </authorList>
    </citation>
    <scope>NUCLEOTIDE SEQUENCE [LARGE SCALE GENOMIC DNA]</scope>
    <source>
        <strain evidence="2 3">DSM 46842</strain>
    </source>
</reference>
<sequence>MDDATEVSAARRHPDERHSDWCMTRDHQGECAWIVGYVPAAAGDLLVELRQQPGYDARIELVTATGTVTLSWSAAEALAPLLLDAAAESTGDIGPVPSLPAPSGGER</sequence>
<dbReference type="Proteomes" id="UP000322499">
    <property type="component" value="Unassembled WGS sequence"/>
</dbReference>
<gene>
    <name evidence="2" type="ORF">BD833_104152</name>
</gene>
<evidence type="ECO:0000313" key="2">
    <source>
        <dbReference type="EMBL" id="TYP88448.1"/>
    </source>
</evidence>
<evidence type="ECO:0000313" key="3">
    <source>
        <dbReference type="Proteomes" id="UP000322499"/>
    </source>
</evidence>
<dbReference type="AlphaFoldDB" id="A0A5S5CZK0"/>
<evidence type="ECO:0000256" key="1">
    <source>
        <dbReference type="SAM" id="MobiDB-lite"/>
    </source>
</evidence>
<proteinExistence type="predicted"/>
<protein>
    <submittedName>
        <fullName evidence="2">Uncharacterized protein</fullName>
    </submittedName>
</protein>
<feature type="region of interest" description="Disordered" evidence="1">
    <location>
        <begin position="1"/>
        <end position="20"/>
    </location>
</feature>
<accession>A0A5S5CZK0</accession>